<accession>A0A821XMI7</accession>
<organism evidence="1 2">
    <name type="scientific">Pieris macdunnoughi</name>
    <dbReference type="NCBI Taxonomy" id="345717"/>
    <lineage>
        <taxon>Eukaryota</taxon>
        <taxon>Metazoa</taxon>
        <taxon>Ecdysozoa</taxon>
        <taxon>Arthropoda</taxon>
        <taxon>Hexapoda</taxon>
        <taxon>Insecta</taxon>
        <taxon>Pterygota</taxon>
        <taxon>Neoptera</taxon>
        <taxon>Endopterygota</taxon>
        <taxon>Lepidoptera</taxon>
        <taxon>Glossata</taxon>
        <taxon>Ditrysia</taxon>
        <taxon>Papilionoidea</taxon>
        <taxon>Pieridae</taxon>
        <taxon>Pierinae</taxon>
        <taxon>Pieris</taxon>
    </lineage>
</organism>
<dbReference type="AlphaFoldDB" id="A0A821XMI7"/>
<evidence type="ECO:0008006" key="3">
    <source>
        <dbReference type="Google" id="ProtNLM"/>
    </source>
</evidence>
<evidence type="ECO:0000313" key="2">
    <source>
        <dbReference type="Proteomes" id="UP000663880"/>
    </source>
</evidence>
<dbReference type="OrthoDB" id="10039611at2759"/>
<evidence type="ECO:0000313" key="1">
    <source>
        <dbReference type="EMBL" id="CAF4946614.1"/>
    </source>
</evidence>
<dbReference type="Proteomes" id="UP000663880">
    <property type="component" value="Unassembled WGS sequence"/>
</dbReference>
<sequence>MGIGVTSVHSVLKEYKKNEQFKNKKRFFFAAMRGKVHHFFNANESPTIIKILKVVNEDPDLPNFSWSTLRNVLKHLNFKYCSCNYRQDNVLWRHRYLRKIKEYRREGRYIYHQYETWINEGHAPKKAWIDQTVASSRQAFLDGLTTGLKQPSGKGKRLIIGHYI</sequence>
<protein>
    <recommendedName>
        <fullName evidence="3">Transposase</fullName>
    </recommendedName>
</protein>
<name>A0A821XMI7_9NEOP</name>
<keyword evidence="2" id="KW-1185">Reference proteome</keyword>
<gene>
    <name evidence="1" type="ORF">PMACD_LOCUS15235</name>
</gene>
<proteinExistence type="predicted"/>
<comment type="caution">
    <text evidence="1">The sequence shown here is derived from an EMBL/GenBank/DDBJ whole genome shotgun (WGS) entry which is preliminary data.</text>
</comment>
<reference evidence="1" key="1">
    <citation type="submission" date="2021-02" db="EMBL/GenBank/DDBJ databases">
        <authorList>
            <person name="Steward A R."/>
        </authorList>
    </citation>
    <scope>NUCLEOTIDE SEQUENCE</scope>
</reference>
<dbReference type="EMBL" id="CAJOBZ010000070">
    <property type="protein sequence ID" value="CAF4946614.1"/>
    <property type="molecule type" value="Genomic_DNA"/>
</dbReference>